<organism evidence="1 2">
    <name type="scientific">Catharanthus roseus</name>
    <name type="common">Madagascar periwinkle</name>
    <name type="synonym">Vinca rosea</name>
    <dbReference type="NCBI Taxonomy" id="4058"/>
    <lineage>
        <taxon>Eukaryota</taxon>
        <taxon>Viridiplantae</taxon>
        <taxon>Streptophyta</taxon>
        <taxon>Embryophyta</taxon>
        <taxon>Tracheophyta</taxon>
        <taxon>Spermatophyta</taxon>
        <taxon>Magnoliopsida</taxon>
        <taxon>eudicotyledons</taxon>
        <taxon>Gunneridae</taxon>
        <taxon>Pentapetalae</taxon>
        <taxon>asterids</taxon>
        <taxon>lamiids</taxon>
        <taxon>Gentianales</taxon>
        <taxon>Apocynaceae</taxon>
        <taxon>Rauvolfioideae</taxon>
        <taxon>Vinceae</taxon>
        <taxon>Catharanthinae</taxon>
        <taxon>Catharanthus</taxon>
    </lineage>
</organism>
<protein>
    <submittedName>
        <fullName evidence="1">Uncharacterized protein</fullName>
    </submittedName>
</protein>
<dbReference type="Proteomes" id="UP001060085">
    <property type="component" value="Linkage Group LG05"/>
</dbReference>
<accession>A0ACC0AWP2</accession>
<keyword evidence="2" id="KW-1185">Reference proteome</keyword>
<proteinExistence type="predicted"/>
<dbReference type="EMBL" id="CM044705">
    <property type="protein sequence ID" value="KAI5664969.1"/>
    <property type="molecule type" value="Genomic_DNA"/>
</dbReference>
<reference evidence="2" key="1">
    <citation type="journal article" date="2023" name="Nat. Plants">
        <title>Single-cell RNA sequencing provides a high-resolution roadmap for understanding the multicellular compartmentation of specialized metabolism.</title>
        <authorList>
            <person name="Sun S."/>
            <person name="Shen X."/>
            <person name="Li Y."/>
            <person name="Li Y."/>
            <person name="Wang S."/>
            <person name="Li R."/>
            <person name="Zhang H."/>
            <person name="Shen G."/>
            <person name="Guo B."/>
            <person name="Wei J."/>
            <person name="Xu J."/>
            <person name="St-Pierre B."/>
            <person name="Chen S."/>
            <person name="Sun C."/>
        </authorList>
    </citation>
    <scope>NUCLEOTIDE SEQUENCE [LARGE SCALE GENOMIC DNA]</scope>
</reference>
<comment type="caution">
    <text evidence="1">The sequence shown here is derived from an EMBL/GenBank/DDBJ whole genome shotgun (WGS) entry which is preliminary data.</text>
</comment>
<gene>
    <name evidence="1" type="ORF">M9H77_24292</name>
</gene>
<evidence type="ECO:0000313" key="2">
    <source>
        <dbReference type="Proteomes" id="UP001060085"/>
    </source>
</evidence>
<name>A0ACC0AWP2_CATRO</name>
<evidence type="ECO:0000313" key="1">
    <source>
        <dbReference type="EMBL" id="KAI5664969.1"/>
    </source>
</evidence>
<sequence length="297" mass="32363">MEEVPTHVNPGPIVSDVLTRQHEHRSGLIWNGDHETQLCTAPLGGARQIGGALVIIQIWVWSRIPVLWPQLMTDVQADPRAPLGAISCTSFDCSQMPTHTLFRGNDHTYWGTQHASTVEASMLQEVDDMASVMIQEPPSFLSQMAIFAKKVQTIIWRCTVSIGVKWGALRQPGCGVGSGRPPVPPFPSRHGHADPEHIEVERGEGSGGGRPLVDPFDSSNLDILSFSLGLTPPSQSLPGGYGTLRAPPYPGLGFAPFHSPHHTSLGFSSFRAPPPSGTADLHRISLYHRHLHLMKRN</sequence>